<evidence type="ECO:0000313" key="4">
    <source>
        <dbReference type="EMBL" id="VDM30769.1"/>
    </source>
</evidence>
<accession>A0A3P7FP99</accession>
<keyword evidence="2" id="KW-0547">Nucleotide-binding</keyword>
<dbReference type="InterPro" id="IPR025313">
    <property type="entry name" value="SPB4-like_CTE"/>
</dbReference>
<proteinExistence type="predicted"/>
<dbReference type="EMBL" id="UYWY01007959">
    <property type="protein sequence ID" value="VDM30769.1"/>
    <property type="molecule type" value="Genomic_DNA"/>
</dbReference>
<dbReference type="AlphaFoldDB" id="A0A3P7FP99"/>
<organism evidence="4">
    <name type="scientific">Toxocara canis</name>
    <name type="common">Canine roundworm</name>
    <dbReference type="NCBI Taxonomy" id="6265"/>
    <lineage>
        <taxon>Eukaryota</taxon>
        <taxon>Metazoa</taxon>
        <taxon>Ecdysozoa</taxon>
        <taxon>Nematoda</taxon>
        <taxon>Chromadorea</taxon>
        <taxon>Rhabditida</taxon>
        <taxon>Spirurina</taxon>
        <taxon>Ascaridomorpha</taxon>
        <taxon>Ascaridoidea</taxon>
        <taxon>Toxocaridae</taxon>
        <taxon>Toxocara</taxon>
    </lineage>
</organism>
<evidence type="ECO:0000256" key="1">
    <source>
        <dbReference type="ARBA" id="ARBA00022801"/>
    </source>
</evidence>
<keyword evidence="1" id="KW-0378">Hydrolase</keyword>
<dbReference type="Pfam" id="PF13959">
    <property type="entry name" value="CTE_SPB4"/>
    <property type="match status" value="1"/>
</dbReference>
<keyword evidence="2" id="KW-0067">ATP-binding</keyword>
<evidence type="ECO:0000259" key="3">
    <source>
        <dbReference type="Pfam" id="PF13959"/>
    </source>
</evidence>
<reference evidence="4" key="1">
    <citation type="submission" date="2018-11" db="EMBL/GenBank/DDBJ databases">
        <authorList>
            <consortium name="Pathogen Informatics"/>
        </authorList>
    </citation>
    <scope>NUCLEOTIDE SEQUENCE [LARGE SCALE GENOMIC DNA]</scope>
</reference>
<feature type="domain" description="ATP-dependent rRNA helicase SPB4-like C-terminal extension" evidence="3">
    <location>
        <begin position="2"/>
        <end position="30"/>
    </location>
</feature>
<evidence type="ECO:0000256" key="2">
    <source>
        <dbReference type="ARBA" id="ARBA00022806"/>
    </source>
</evidence>
<gene>
    <name evidence="4" type="ORF">TCNE_LOCUS4553</name>
</gene>
<protein>
    <recommendedName>
        <fullName evidence="3">ATP-dependent rRNA helicase SPB4-like C-terminal extension domain-containing protein</fullName>
    </recommendedName>
</protein>
<dbReference type="GO" id="GO:0016787">
    <property type="term" value="F:hydrolase activity"/>
    <property type="evidence" value="ECO:0007669"/>
    <property type="project" value="UniProtKB-KW"/>
</dbReference>
<keyword evidence="2" id="KW-0347">Helicase</keyword>
<sequence>MMANKDVFDVRSIDCKALAESYGLAVVPRVRFLARAAARENANKEKVGSEKKKEKSAGELLRMMLASAKDRNEGVSLFKLIYV</sequence>
<name>A0A3P7FP99_TOXCA</name>
<dbReference type="GO" id="GO:0004386">
    <property type="term" value="F:helicase activity"/>
    <property type="evidence" value="ECO:0007669"/>
    <property type="project" value="UniProtKB-KW"/>
</dbReference>